<sequence length="160" mass="17816">MTFLNGTFLRVKGPEPDITAIIQGHQSDPVLPGDSVTLQCAVLSESQSKTCPGETRVYWFRAGSDESHPVSFTPLKTEEMIVRIVLRLALHGNVSTTFLKTSAPLMLGLITVLWPHVGRYYLDMEQNWTLKLWDQQKAIVVLLLLAAPFAISPIDRLPDS</sequence>
<protein>
    <recommendedName>
        <fullName evidence="1">Ig-like domain-containing protein</fullName>
    </recommendedName>
</protein>
<feature type="domain" description="Ig-like" evidence="1">
    <location>
        <begin position="16"/>
        <end position="69"/>
    </location>
</feature>
<dbReference type="SUPFAM" id="SSF48726">
    <property type="entry name" value="Immunoglobulin"/>
    <property type="match status" value="1"/>
</dbReference>
<dbReference type="InterPro" id="IPR013783">
    <property type="entry name" value="Ig-like_fold"/>
</dbReference>
<comment type="caution">
    <text evidence="2">The sequence shown here is derived from an EMBL/GenBank/DDBJ whole genome shotgun (WGS) entry which is preliminary data.</text>
</comment>
<organism evidence="2 3">
    <name type="scientific">Dissostichus mawsoni</name>
    <name type="common">Antarctic cod</name>
    <dbReference type="NCBI Taxonomy" id="36200"/>
    <lineage>
        <taxon>Eukaryota</taxon>
        <taxon>Metazoa</taxon>
        <taxon>Chordata</taxon>
        <taxon>Craniata</taxon>
        <taxon>Vertebrata</taxon>
        <taxon>Euteleostomi</taxon>
        <taxon>Actinopterygii</taxon>
        <taxon>Neopterygii</taxon>
        <taxon>Teleostei</taxon>
        <taxon>Neoteleostei</taxon>
        <taxon>Acanthomorphata</taxon>
        <taxon>Eupercaria</taxon>
        <taxon>Perciformes</taxon>
        <taxon>Notothenioidei</taxon>
        <taxon>Nototheniidae</taxon>
        <taxon>Dissostichus</taxon>
    </lineage>
</organism>
<evidence type="ECO:0000313" key="3">
    <source>
        <dbReference type="Proteomes" id="UP000518266"/>
    </source>
</evidence>
<accession>A0A7J5XNQ5</accession>
<dbReference type="PROSITE" id="PS50835">
    <property type="entry name" value="IG_LIKE"/>
    <property type="match status" value="1"/>
</dbReference>
<dbReference type="AlphaFoldDB" id="A0A7J5XNQ5"/>
<dbReference type="InterPro" id="IPR007110">
    <property type="entry name" value="Ig-like_dom"/>
</dbReference>
<dbReference type="EMBL" id="JAAKFY010000022">
    <property type="protein sequence ID" value="KAF3838704.1"/>
    <property type="molecule type" value="Genomic_DNA"/>
</dbReference>
<reference evidence="2 3" key="1">
    <citation type="submission" date="2020-03" db="EMBL/GenBank/DDBJ databases">
        <title>Dissostichus mawsoni Genome sequencing and assembly.</title>
        <authorList>
            <person name="Park H."/>
        </authorList>
    </citation>
    <scope>NUCLEOTIDE SEQUENCE [LARGE SCALE GENOMIC DNA]</scope>
    <source>
        <strain evidence="2">DM0001</strain>
        <tissue evidence="2">Muscle</tissue>
    </source>
</reference>
<dbReference type="Gene3D" id="2.60.40.10">
    <property type="entry name" value="Immunoglobulins"/>
    <property type="match status" value="1"/>
</dbReference>
<evidence type="ECO:0000313" key="2">
    <source>
        <dbReference type="EMBL" id="KAF3838704.1"/>
    </source>
</evidence>
<dbReference type="Proteomes" id="UP000518266">
    <property type="component" value="Unassembled WGS sequence"/>
</dbReference>
<gene>
    <name evidence="2" type="ORF">F7725_010472</name>
</gene>
<proteinExistence type="predicted"/>
<keyword evidence="3" id="KW-1185">Reference proteome</keyword>
<dbReference type="InterPro" id="IPR036179">
    <property type="entry name" value="Ig-like_dom_sf"/>
</dbReference>
<dbReference type="OrthoDB" id="6370831at2759"/>
<evidence type="ECO:0000259" key="1">
    <source>
        <dbReference type="PROSITE" id="PS50835"/>
    </source>
</evidence>
<name>A0A7J5XNQ5_DISMA</name>